<comment type="similarity">
    <text evidence="1">Belongs to the isochorismatase family.</text>
</comment>
<dbReference type="InterPro" id="IPR050272">
    <property type="entry name" value="Isochorismatase-like_hydrls"/>
</dbReference>
<evidence type="ECO:0000259" key="4">
    <source>
        <dbReference type="Pfam" id="PF00857"/>
    </source>
</evidence>
<evidence type="ECO:0000256" key="1">
    <source>
        <dbReference type="ARBA" id="ARBA00006336"/>
    </source>
</evidence>
<evidence type="ECO:0000256" key="3">
    <source>
        <dbReference type="SAM" id="MobiDB-lite"/>
    </source>
</evidence>
<dbReference type="EMBL" id="CAJNOH010000388">
    <property type="protein sequence ID" value="CAF1024388.1"/>
    <property type="molecule type" value="Genomic_DNA"/>
</dbReference>
<feature type="region of interest" description="Disordered" evidence="3">
    <location>
        <begin position="35"/>
        <end position="56"/>
    </location>
</feature>
<dbReference type="Gene3D" id="3.40.50.850">
    <property type="entry name" value="Isochorismatase-like"/>
    <property type="match status" value="1"/>
</dbReference>
<protein>
    <recommendedName>
        <fullName evidence="4">Isochorismatase-like domain-containing protein</fullName>
    </recommendedName>
</protein>
<proteinExistence type="inferred from homology"/>
<dbReference type="GO" id="GO:0016787">
    <property type="term" value="F:hydrolase activity"/>
    <property type="evidence" value="ECO:0007669"/>
    <property type="project" value="UniProtKB-KW"/>
</dbReference>
<dbReference type="EMBL" id="CAJNOL010000880">
    <property type="protein sequence ID" value="CAF1227306.1"/>
    <property type="molecule type" value="Genomic_DNA"/>
</dbReference>
<organism evidence="7 8">
    <name type="scientific">Rotaria sordida</name>
    <dbReference type="NCBI Taxonomy" id="392033"/>
    <lineage>
        <taxon>Eukaryota</taxon>
        <taxon>Metazoa</taxon>
        <taxon>Spiralia</taxon>
        <taxon>Gnathifera</taxon>
        <taxon>Rotifera</taxon>
        <taxon>Eurotatoria</taxon>
        <taxon>Bdelloidea</taxon>
        <taxon>Philodinida</taxon>
        <taxon>Philodinidae</taxon>
        <taxon>Rotaria</taxon>
    </lineage>
</organism>
<comment type="caution">
    <text evidence="7">The sequence shown here is derived from an EMBL/GenBank/DDBJ whole genome shotgun (WGS) entry which is preliminary data.</text>
</comment>
<evidence type="ECO:0000313" key="5">
    <source>
        <dbReference type="EMBL" id="CAF1024388.1"/>
    </source>
</evidence>
<gene>
    <name evidence="6" type="ORF">JXQ802_LOCUS25735</name>
    <name evidence="7" type="ORF">JXQ802_LOCUS25751</name>
    <name evidence="5" type="ORF">PYM288_LOCUS15794</name>
</gene>
<dbReference type="PANTHER" id="PTHR43540:SF6">
    <property type="entry name" value="ISOCHORISMATASE-LIKE DOMAIN-CONTAINING PROTEIN"/>
    <property type="match status" value="1"/>
</dbReference>
<name>A0A814Y9I0_9BILA</name>
<keyword evidence="8" id="KW-1185">Reference proteome</keyword>
<dbReference type="InterPro" id="IPR000868">
    <property type="entry name" value="Isochorismatase-like_dom"/>
</dbReference>
<evidence type="ECO:0000313" key="7">
    <source>
        <dbReference type="EMBL" id="CAF1227306.1"/>
    </source>
</evidence>
<evidence type="ECO:0000256" key="2">
    <source>
        <dbReference type="ARBA" id="ARBA00022801"/>
    </source>
</evidence>
<reference evidence="7" key="1">
    <citation type="submission" date="2021-02" db="EMBL/GenBank/DDBJ databases">
        <authorList>
            <person name="Nowell W R."/>
        </authorList>
    </citation>
    <scope>NUCLEOTIDE SEQUENCE</scope>
</reference>
<sequence>MTKIALNLSTWTSYNIIFRSLQNAWKRSFSTKERQISSEDEQSRSSQHSSVSAAKDIAPDKSSTALILIDVINHLDFEGNEELIKVIKPIGQRIAELRQAARIANIPTIFVNDNFHKWKSDFRFVVENVLKENKPGKHGLLWFTGKILAELLRPDENDYFVLKPKHSGFYCTPLELLLDHLQARTLILTGFAGNICVLFTANDAYMRNYNLIVPRDCIGSNTPAENDVSLEQINKLLKADIRPSADIIKDIKNSMFNECNNSEHSIGKSKSKQ</sequence>
<evidence type="ECO:0000313" key="8">
    <source>
        <dbReference type="Proteomes" id="UP000663870"/>
    </source>
</evidence>
<dbReference type="AlphaFoldDB" id="A0A814Y9I0"/>
<keyword evidence="2" id="KW-0378">Hydrolase</keyword>
<dbReference type="EMBL" id="CAJNOL010000879">
    <property type="protein sequence ID" value="CAF1226971.1"/>
    <property type="molecule type" value="Genomic_DNA"/>
</dbReference>
<feature type="domain" description="Isochorismatase-like" evidence="4">
    <location>
        <begin position="64"/>
        <end position="235"/>
    </location>
</feature>
<dbReference type="CDD" id="cd00431">
    <property type="entry name" value="cysteine_hydrolases"/>
    <property type="match status" value="1"/>
</dbReference>
<evidence type="ECO:0000313" key="6">
    <source>
        <dbReference type="EMBL" id="CAF1226971.1"/>
    </source>
</evidence>
<accession>A0A814Y9I0</accession>
<dbReference type="PANTHER" id="PTHR43540">
    <property type="entry name" value="PEROXYUREIDOACRYLATE/UREIDOACRYLATE AMIDOHYDROLASE-RELATED"/>
    <property type="match status" value="1"/>
</dbReference>
<dbReference type="SUPFAM" id="SSF52499">
    <property type="entry name" value="Isochorismatase-like hydrolases"/>
    <property type="match status" value="1"/>
</dbReference>
<dbReference type="Proteomes" id="UP000663870">
    <property type="component" value="Unassembled WGS sequence"/>
</dbReference>
<dbReference type="InterPro" id="IPR036380">
    <property type="entry name" value="Isochorismatase-like_sf"/>
</dbReference>
<dbReference type="Proteomes" id="UP000663854">
    <property type="component" value="Unassembled WGS sequence"/>
</dbReference>
<dbReference type="Pfam" id="PF00857">
    <property type="entry name" value="Isochorismatase"/>
    <property type="match status" value="1"/>
</dbReference>